<organism evidence="1 2">
    <name type="scientific">Actinomadura rubteroloni</name>
    <dbReference type="NCBI Taxonomy" id="1926885"/>
    <lineage>
        <taxon>Bacteria</taxon>
        <taxon>Bacillati</taxon>
        <taxon>Actinomycetota</taxon>
        <taxon>Actinomycetes</taxon>
        <taxon>Streptosporangiales</taxon>
        <taxon>Thermomonosporaceae</taxon>
        <taxon>Actinomadura</taxon>
    </lineage>
</organism>
<protein>
    <submittedName>
        <fullName evidence="1">Uncharacterized protein</fullName>
    </submittedName>
</protein>
<dbReference type="EMBL" id="MTBP01000001">
    <property type="protein sequence ID" value="POM26488.1"/>
    <property type="molecule type" value="Genomic_DNA"/>
</dbReference>
<accession>A0A2P4UN67</accession>
<keyword evidence="2" id="KW-1185">Reference proteome</keyword>
<proteinExistence type="predicted"/>
<dbReference type="Proteomes" id="UP000242367">
    <property type="component" value="Unassembled WGS sequence"/>
</dbReference>
<sequence length="65" mass="6555">MAEETVDGLARVGDGVGHTGKIGNGGEGIGHGADPMRFVSPIGLRAVRIRVAERATGRTSVAGIT</sequence>
<comment type="caution">
    <text evidence="1">The sequence shown here is derived from an EMBL/GenBank/DDBJ whole genome shotgun (WGS) entry which is preliminary data.</text>
</comment>
<evidence type="ECO:0000313" key="1">
    <source>
        <dbReference type="EMBL" id="POM26488.1"/>
    </source>
</evidence>
<evidence type="ECO:0000313" key="2">
    <source>
        <dbReference type="Proteomes" id="UP000242367"/>
    </source>
</evidence>
<dbReference type="AlphaFoldDB" id="A0A2P4UN67"/>
<reference evidence="1 2" key="1">
    <citation type="journal article" date="2017" name="Chemistry">
        <title>Isolation, Biosynthesis and Chemical Modifications of Rubterolones A-F: Rare Tropolone Alkaloids from Actinomadura sp. 5-2.</title>
        <authorList>
            <person name="Guo H."/>
            <person name="Benndorf R."/>
            <person name="Leichnitz D."/>
            <person name="Klassen J.L."/>
            <person name="Vollmers J."/>
            <person name="Gorls H."/>
            <person name="Steinacker M."/>
            <person name="Weigel C."/>
            <person name="Dahse H.M."/>
            <person name="Kaster A.K."/>
            <person name="de Beer Z.W."/>
            <person name="Poulsen M."/>
            <person name="Beemelmanns C."/>
        </authorList>
    </citation>
    <scope>NUCLEOTIDE SEQUENCE [LARGE SCALE GENOMIC DNA]</scope>
    <source>
        <strain evidence="1 2">5-2</strain>
    </source>
</reference>
<name>A0A2P4UN67_9ACTN</name>
<gene>
    <name evidence="1" type="ORF">BTM25_08890</name>
</gene>